<feature type="compositionally biased region" description="Polar residues" evidence="1">
    <location>
        <begin position="472"/>
        <end position="483"/>
    </location>
</feature>
<feature type="compositionally biased region" description="Polar residues" evidence="1">
    <location>
        <begin position="222"/>
        <end position="257"/>
    </location>
</feature>
<feature type="compositionally biased region" description="Acidic residues" evidence="1">
    <location>
        <begin position="484"/>
        <end position="494"/>
    </location>
</feature>
<dbReference type="Proteomes" id="UP000007805">
    <property type="component" value="Chromosome L"/>
</dbReference>
<sequence length="724" mass="80846">MPYYYIPCRADCPSFYLLSLSVEFRAALFLFSLHRFLCLRTAPSTQFTPLDSVKYLPQASCGMEPPQASTSPLRLRHTLKKLKECPPDLSDGSDMVDFLLEALLLVKESPSIKNHVQTFTVNLFSSLFHQDRSIRKSGVLWSWQGTYDIGILRSKHHRIFHDWRKNGHNEDVPSNAGVRRPDGMLLAYTSYRFASTDEMPQLAVVDEGKIDMPPSSDIPHCRSSSRTTAKSAVSQVTQTGSHATSEKATSVVSPIPSKPSTRISSTFVKGLHLDPCEAAYIITPLTIELKPEEGDVRLCLLQGLAHMVGAHDTCGSVLGYFGHGRRYCRAIILDGERILFETTDEGDKLASLGGIGELVHFMGDKTLPRCYGTHDKPDVKAFEDAYNFALTGLRMVLDLPLGEPLCRLKAPSGESWERLMDELQMKAKYPKTREDIEYMFDILRPDIAKKNEQMRLYKGFAMSDLSEAVIPSQGTTTETADTVESQEGDNSEVTEEVKTRKAKKKKTSLREAGAHEPNIRFREPSPSSDGRRGRGMGRGASRGVDGSHQLDRSSRKREAASLEDGPNQKQSKSNENKEDVLSSVNVESTDSVPLPITPPDIVSQWLLDPFTNELCASKEGLKMCPGVNNDPENGKVHSPVRELVEEEEIKPPASQAVYENEPDIPISQRGDEEEIVDEMKRREEERNLYLALYSVLEQRGFRFLLGGQKVFQAVLEELKDQSSG</sequence>
<reference evidence="2 3" key="1">
    <citation type="journal article" date="2011" name="MBio">
        <title>Genome variation in Cryptococcus gattii, an emerging pathogen of immunocompetent hosts.</title>
        <authorList>
            <person name="D'Souza C.A."/>
            <person name="Kronstad J.W."/>
            <person name="Taylor G."/>
            <person name="Warren R."/>
            <person name="Yuen M."/>
            <person name="Hu G."/>
            <person name="Jung W.H."/>
            <person name="Sham A."/>
            <person name="Kidd S.E."/>
            <person name="Tangen K."/>
            <person name="Lee N."/>
            <person name="Zeilmaker T."/>
            <person name="Sawkins J."/>
            <person name="McVicker G."/>
            <person name="Shah S."/>
            <person name="Gnerre S."/>
            <person name="Griggs A."/>
            <person name="Zeng Q."/>
            <person name="Bartlett K."/>
            <person name="Li W."/>
            <person name="Wang X."/>
            <person name="Heitman J."/>
            <person name="Stajich J.E."/>
            <person name="Fraser J.A."/>
            <person name="Meyer W."/>
            <person name="Carter D."/>
            <person name="Schein J."/>
            <person name="Krzywinski M."/>
            <person name="Kwon-Chung K.J."/>
            <person name="Varma A."/>
            <person name="Wang J."/>
            <person name="Brunham R."/>
            <person name="Fyfe M."/>
            <person name="Ouellette B.F."/>
            <person name="Siddiqui A."/>
            <person name="Marra M."/>
            <person name="Jones S."/>
            <person name="Holt R."/>
            <person name="Birren B.W."/>
            <person name="Galagan J.E."/>
            <person name="Cuomo C.A."/>
        </authorList>
    </citation>
    <scope>NUCLEOTIDE SEQUENCE [LARGE SCALE GENOMIC DNA]</scope>
    <source>
        <strain evidence="3">WM276 / ATCC MYA-4071</strain>
    </source>
</reference>
<dbReference type="VEuPathDB" id="FungiDB:CGB_L2510W"/>
<feature type="region of interest" description="Disordered" evidence="1">
    <location>
        <begin position="213"/>
        <end position="257"/>
    </location>
</feature>
<dbReference type="AlphaFoldDB" id="E6RE56"/>
<feature type="compositionally biased region" description="Basic and acidic residues" evidence="1">
    <location>
        <begin position="508"/>
        <end position="523"/>
    </location>
</feature>
<feature type="compositionally biased region" description="Basic and acidic residues" evidence="1">
    <location>
        <begin position="548"/>
        <end position="560"/>
    </location>
</feature>
<dbReference type="GeneID" id="10185682"/>
<evidence type="ECO:0000256" key="1">
    <source>
        <dbReference type="SAM" id="MobiDB-lite"/>
    </source>
</evidence>
<feature type="compositionally biased region" description="Polar residues" evidence="1">
    <location>
        <begin position="582"/>
        <end position="591"/>
    </location>
</feature>
<reference key="2">
    <citation type="journal article" date="2011" name="MBio">
        <title>Genome variation in Cryptococcus gattii, an emerging pathogen of immunocompetent hosts.</title>
        <authorList>
            <person name="D'Souza C.A."/>
            <person name="Kronstad J.W."/>
            <person name="Taylor G."/>
            <person name="Warren R."/>
            <person name="Yuen M."/>
            <person name="Hu G."/>
            <person name="Jung W.H."/>
            <person name="Sham A."/>
            <person name="Kidd S.E."/>
            <person name="Tangen K."/>
            <person name="Lee N."/>
            <person name="Zeilmaker T."/>
            <person name="Sawkins J."/>
            <person name="McVicker G."/>
            <person name="Shah S."/>
            <person name="Gnerre S."/>
            <person name="Griggs A."/>
            <person name="Zeng Q."/>
            <person name="Bartlett K."/>
            <person name="Li W."/>
            <person name="Wang X."/>
            <person name="Heitman J."/>
            <person name="Stajich J.E."/>
            <person name="Fraser J.A."/>
            <person name="Meyer W."/>
            <person name="Carter D."/>
            <person name="Schein J."/>
            <person name="Krzywinski M."/>
            <person name="Kwong-Chung K.J."/>
            <person name="Varma A."/>
            <person name="Wang J."/>
            <person name="Brunham R."/>
            <person name="Fyfe M."/>
            <person name="Ouellette B.F.F."/>
            <person name="Siddiqui A."/>
            <person name="Marra M."/>
            <person name="Jones S."/>
            <person name="Holt R."/>
            <person name="Birren B.W."/>
            <person name="Galagan J.E."/>
            <person name="Cuomo C.A."/>
        </authorList>
    </citation>
    <scope>NUCLEOTIDE SEQUENCE</scope>
    <source>
        <strain>WM276</strain>
    </source>
</reference>
<dbReference type="RefSeq" id="XP_003197041.1">
    <property type="nucleotide sequence ID" value="XM_003196993.1"/>
</dbReference>
<feature type="region of interest" description="Disordered" evidence="1">
    <location>
        <begin position="471"/>
        <end position="596"/>
    </location>
</feature>
<evidence type="ECO:0000313" key="3">
    <source>
        <dbReference type="Proteomes" id="UP000007805"/>
    </source>
</evidence>
<dbReference type="EMBL" id="CP000297">
    <property type="protein sequence ID" value="ADV25254.1"/>
    <property type="molecule type" value="Genomic_DNA"/>
</dbReference>
<dbReference type="KEGG" id="cgi:CGB_L2510W"/>
<evidence type="ECO:0000313" key="2">
    <source>
        <dbReference type="EMBL" id="ADV25254.1"/>
    </source>
</evidence>
<proteinExistence type="predicted"/>
<feature type="region of interest" description="Disordered" evidence="1">
    <location>
        <begin position="650"/>
        <end position="673"/>
    </location>
</feature>
<dbReference type="HOGENOM" id="CLU_023183_1_1_1"/>
<name>E6RE56_CRYGW</name>
<keyword evidence="3" id="KW-1185">Reference proteome</keyword>
<gene>
    <name evidence="2" type="ordered locus">CGB_L2510W</name>
</gene>
<dbReference type="OrthoDB" id="2575663at2759"/>
<organism evidence="2 3">
    <name type="scientific">Cryptococcus gattii serotype B (strain WM276 / ATCC MYA-4071)</name>
    <name type="common">Filobasidiella gattii</name>
    <name type="synonym">Cryptococcus bacillisporus</name>
    <dbReference type="NCBI Taxonomy" id="367775"/>
    <lineage>
        <taxon>Eukaryota</taxon>
        <taxon>Fungi</taxon>
        <taxon>Dikarya</taxon>
        <taxon>Basidiomycota</taxon>
        <taxon>Agaricomycotina</taxon>
        <taxon>Tremellomycetes</taxon>
        <taxon>Tremellales</taxon>
        <taxon>Cryptococcaceae</taxon>
        <taxon>Cryptococcus</taxon>
        <taxon>Cryptococcus gattii species complex</taxon>
    </lineage>
</organism>
<protein>
    <submittedName>
        <fullName evidence="2">Uncharacterized protein</fullName>
    </submittedName>
</protein>
<accession>E6RE56</accession>